<organism evidence="1 2">
    <name type="scientific">Musa balbisiana</name>
    <name type="common">Banana</name>
    <dbReference type="NCBI Taxonomy" id="52838"/>
    <lineage>
        <taxon>Eukaryota</taxon>
        <taxon>Viridiplantae</taxon>
        <taxon>Streptophyta</taxon>
        <taxon>Embryophyta</taxon>
        <taxon>Tracheophyta</taxon>
        <taxon>Spermatophyta</taxon>
        <taxon>Magnoliopsida</taxon>
        <taxon>Liliopsida</taxon>
        <taxon>Zingiberales</taxon>
        <taxon>Musaceae</taxon>
        <taxon>Musa</taxon>
    </lineage>
</organism>
<evidence type="ECO:0000313" key="1">
    <source>
        <dbReference type="EMBL" id="THU48287.1"/>
    </source>
</evidence>
<comment type="caution">
    <text evidence="1">The sequence shown here is derived from an EMBL/GenBank/DDBJ whole genome shotgun (WGS) entry which is preliminary data.</text>
</comment>
<keyword evidence="2" id="KW-1185">Reference proteome</keyword>
<protein>
    <submittedName>
        <fullName evidence="1">Uncharacterized protein</fullName>
    </submittedName>
</protein>
<sequence length="175" mass="19257">MRTLIESIQVSRTVNPPPRLAFREIRRWRRQLLVRKFSVKDQPSHLQTPAHVSLDVTVHEPHTCERRQIMLRASLDQVNIRSVSMHAFHVGWVLGRPGLSAKNLMATQPPAGTPTVFLSTGSTRLKLAGSFAGSGWLSVPRMLVSCITNSTVALNGSTTSFVPLLTIVLFGGVPV</sequence>
<accession>A0A4S8IIU1</accession>
<dbReference type="Proteomes" id="UP000317650">
    <property type="component" value="Chromosome 9"/>
</dbReference>
<dbReference type="EMBL" id="PYDT01000010">
    <property type="protein sequence ID" value="THU48287.1"/>
    <property type="molecule type" value="Genomic_DNA"/>
</dbReference>
<name>A0A4S8IIU1_MUSBA</name>
<evidence type="ECO:0000313" key="2">
    <source>
        <dbReference type="Proteomes" id="UP000317650"/>
    </source>
</evidence>
<reference evidence="1 2" key="1">
    <citation type="journal article" date="2019" name="Nat. Plants">
        <title>Genome sequencing of Musa balbisiana reveals subgenome evolution and function divergence in polyploid bananas.</title>
        <authorList>
            <person name="Yao X."/>
        </authorList>
    </citation>
    <scope>NUCLEOTIDE SEQUENCE [LARGE SCALE GENOMIC DNA]</scope>
    <source>
        <strain evidence="2">cv. DH-PKW</strain>
        <tissue evidence="1">Leaves</tissue>
    </source>
</reference>
<proteinExistence type="predicted"/>
<gene>
    <name evidence="1" type="ORF">C4D60_Mb09t24650</name>
</gene>
<dbReference type="AlphaFoldDB" id="A0A4S8IIU1"/>